<sequence>MFAQHEMNVEVDVLEATKRLKVQQEIIFKNTTSKSLTELWFYDWINAYSNKQSELGKRYAQEYQRRFHFASDEERGGTKLNSIASKSEEMNWQRPKNKPDLIQVHLETPLQPGEEISIHLDYELNIPTTKFNSYGYEDGNFLLKYWLILPAVHEEDWILYSDKELFDLPTQALAIDLKINLAASYHLTSAFEKVNEEELNNRKTIHLKNDTLAQLDLYLTKLKVFETISTDYGTLSTNIGSCAKLNPTILAIVSERILAYLNEELGAYPYDRIVASESDYQLAPIYGLNQLPSFIRPFPDGFQSDISLFKTLTRNYLQNSVFINSRKDQWMLDAIQIYLMMDYVDKFYPNTQLLGSISEFPLVEWSHAASLDFNQQYDFLLETMTRQNLDQIIATPQDSLLRFNKKIGNPYKAGLSMKYLANYASEEELKKGFKHFYSTNSTRFTQVADFQQALSTNIDKPVDWYFDDYIHNHSFIDYKIKKVEKKNDSLEIKLKNFHHNKIPVALTQVIDGEASHKDWIPPFKKDTIIRVKDRGAERLAVNYSGILPELNKRNNFEKVTKSFSKPFQFRILEDIDDPHYEQLFIIPEFGYNLYDGFFTGPKFYNTSLLPKQFSYKISPKYGTISNALVGDASIDYTSLYKNQNLFAIRYGLSGSRFSYDSNLFFNRYSFYAGFAYRPQDLRSNVRQFLSMRSLSVQRERSEESFFNEPNYDVFNLNYRYQDKNLDKFFTTEIDYQISKSFSKVSFHTRFRKLYNNNRQINFRWFGGLFLFNDNRDSDFFSFALDRPTDYMFDYNYYGRSEDSGLFSQQFLMAEGGFKSKLQPAYANQWMTTFNTSTTIWNWVFAYGDVGLVKNKGESIDFLYDSGLRLNLVEDYFELFFPVYSSNGWEVGQDDYGERVRFIVTLDLPTLFRLFTRRWY</sequence>
<reference evidence="1" key="1">
    <citation type="submission" date="2020-03" db="EMBL/GenBank/DDBJ databases">
        <title>Psychroflexus Maritimus sp. nov., isolate from marine sediment.</title>
        <authorList>
            <person name="Zhong Y.-L."/>
        </authorList>
    </citation>
    <scope>NUCLEOTIDE SEQUENCE</scope>
    <source>
        <strain evidence="1">C1</strain>
    </source>
</reference>
<protein>
    <submittedName>
        <fullName evidence="1">M1 family metallopeptidase</fullName>
    </submittedName>
</protein>
<proteinExistence type="predicted"/>
<comment type="caution">
    <text evidence="1">The sequence shown here is derived from an EMBL/GenBank/DDBJ whole genome shotgun (WGS) entry which is preliminary data.</text>
</comment>
<dbReference type="EMBL" id="JAANAS010000043">
    <property type="protein sequence ID" value="NGZ89815.1"/>
    <property type="molecule type" value="Genomic_DNA"/>
</dbReference>
<dbReference type="Proteomes" id="UP000643701">
    <property type="component" value="Unassembled WGS sequence"/>
</dbReference>
<evidence type="ECO:0000313" key="1">
    <source>
        <dbReference type="EMBL" id="NGZ89815.1"/>
    </source>
</evidence>
<gene>
    <name evidence="1" type="ORF">G7034_06060</name>
</gene>
<dbReference type="AlphaFoldDB" id="A0A967ADN8"/>
<organism evidence="1 2">
    <name type="scientific">Psychroflexus maritimus</name>
    <dbReference type="NCBI Taxonomy" id="2714865"/>
    <lineage>
        <taxon>Bacteria</taxon>
        <taxon>Pseudomonadati</taxon>
        <taxon>Bacteroidota</taxon>
        <taxon>Flavobacteriia</taxon>
        <taxon>Flavobacteriales</taxon>
        <taxon>Flavobacteriaceae</taxon>
        <taxon>Psychroflexus</taxon>
    </lineage>
</organism>
<accession>A0A967ADN8</accession>
<dbReference type="InterPro" id="IPR027268">
    <property type="entry name" value="Peptidase_M4/M1_CTD_sf"/>
</dbReference>
<keyword evidence="2" id="KW-1185">Reference proteome</keyword>
<dbReference type="Gene3D" id="1.10.390.10">
    <property type="entry name" value="Neutral Protease Domain 2"/>
    <property type="match status" value="1"/>
</dbReference>
<name>A0A967ADN8_9FLAO</name>
<evidence type="ECO:0000313" key="2">
    <source>
        <dbReference type="Proteomes" id="UP000643701"/>
    </source>
</evidence>